<evidence type="ECO:0000256" key="3">
    <source>
        <dbReference type="ARBA" id="ARBA00022475"/>
    </source>
</evidence>
<dbReference type="InterPro" id="IPR032808">
    <property type="entry name" value="DoxX"/>
</dbReference>
<dbReference type="RefSeq" id="WP_096490927.1">
    <property type="nucleotide sequence ID" value="NZ_CP023445.1"/>
</dbReference>
<evidence type="ECO:0000256" key="1">
    <source>
        <dbReference type="ARBA" id="ARBA00004651"/>
    </source>
</evidence>
<comment type="similarity">
    <text evidence="2">Belongs to the DoxX family.</text>
</comment>
<evidence type="ECO:0000256" key="4">
    <source>
        <dbReference type="ARBA" id="ARBA00022692"/>
    </source>
</evidence>
<name>A0A290YYQ1_9PSEU</name>
<keyword evidence="9" id="KW-1185">Reference proteome</keyword>
<feature type="transmembrane region" description="Helical" evidence="7">
    <location>
        <begin position="12"/>
        <end position="35"/>
    </location>
</feature>
<proteinExistence type="inferred from homology"/>
<evidence type="ECO:0000313" key="8">
    <source>
        <dbReference type="EMBL" id="ATE51873.1"/>
    </source>
</evidence>
<comment type="subcellular location">
    <subcellularLocation>
        <location evidence="1">Cell membrane</location>
        <topology evidence="1">Multi-pass membrane protein</topology>
    </subcellularLocation>
</comment>
<dbReference type="PANTHER" id="PTHR33452">
    <property type="entry name" value="OXIDOREDUCTASE CATD-RELATED"/>
    <property type="match status" value="1"/>
</dbReference>
<dbReference type="EMBL" id="CP023445">
    <property type="protein sequence ID" value="ATE51873.1"/>
    <property type="molecule type" value="Genomic_DNA"/>
</dbReference>
<evidence type="ECO:0000256" key="6">
    <source>
        <dbReference type="ARBA" id="ARBA00023136"/>
    </source>
</evidence>
<dbReference type="KEGG" id="apre:CNX65_00055"/>
<dbReference type="Proteomes" id="UP000218505">
    <property type="component" value="Chromosome"/>
</dbReference>
<evidence type="ECO:0000313" key="9">
    <source>
        <dbReference type="Proteomes" id="UP000218505"/>
    </source>
</evidence>
<feature type="transmembrane region" description="Helical" evidence="7">
    <location>
        <begin position="56"/>
        <end position="84"/>
    </location>
</feature>
<organism evidence="8 9">
    <name type="scientific">Actinosynnema pretiosum</name>
    <dbReference type="NCBI Taxonomy" id="42197"/>
    <lineage>
        <taxon>Bacteria</taxon>
        <taxon>Bacillati</taxon>
        <taxon>Actinomycetota</taxon>
        <taxon>Actinomycetes</taxon>
        <taxon>Pseudonocardiales</taxon>
        <taxon>Pseudonocardiaceae</taxon>
        <taxon>Actinosynnema</taxon>
    </lineage>
</organism>
<reference evidence="8" key="1">
    <citation type="submission" date="2017-09" db="EMBL/GenBank/DDBJ databases">
        <title>Complete Genome Sequence of ansamitocin-producing Bacterium Actinosynnema pretiosum X47.</title>
        <authorList>
            <person name="Cao G."/>
            <person name="Zong G."/>
            <person name="Zhong C."/>
            <person name="Fu J."/>
        </authorList>
    </citation>
    <scope>NUCLEOTIDE SEQUENCE [LARGE SCALE GENOMIC DNA]</scope>
    <source>
        <strain evidence="8">X47</strain>
    </source>
</reference>
<feature type="transmembrane region" description="Helical" evidence="7">
    <location>
        <begin position="104"/>
        <end position="126"/>
    </location>
</feature>
<accession>A0A290YYQ1</accession>
<keyword evidence="3" id="KW-1003">Cell membrane</keyword>
<keyword evidence="5 7" id="KW-1133">Transmembrane helix</keyword>
<protein>
    <submittedName>
        <fullName evidence="8">DoxX family protein</fullName>
    </submittedName>
</protein>
<evidence type="ECO:0000256" key="7">
    <source>
        <dbReference type="SAM" id="Phobius"/>
    </source>
</evidence>
<dbReference type="GO" id="GO:0005886">
    <property type="term" value="C:plasma membrane"/>
    <property type="evidence" value="ECO:0007669"/>
    <property type="project" value="UniProtKB-SubCell"/>
</dbReference>
<gene>
    <name evidence="8" type="ORF">CNX65_00055</name>
</gene>
<sequence length="143" mass="15326">MSLLDRGREQFLSIFRIVIAFFMICHGAQKVFGVLGGKGGFSPMNWPSGPAGLIEVIGGALVLIGLWTRVASIIVSGAMAYAYFVVHQPMGLLPIENKGELAAVYSWAFLLLAFTGPGVWAVDTILASRKKNAENRELANTAA</sequence>
<keyword evidence="4 7" id="KW-0812">Transmembrane</keyword>
<dbReference type="InterPro" id="IPR051907">
    <property type="entry name" value="DoxX-like_oxidoreductase"/>
</dbReference>
<dbReference type="PANTHER" id="PTHR33452:SF4">
    <property type="entry name" value="BLL4328 PROTEIN"/>
    <property type="match status" value="1"/>
</dbReference>
<evidence type="ECO:0000256" key="2">
    <source>
        <dbReference type="ARBA" id="ARBA00006679"/>
    </source>
</evidence>
<dbReference type="Pfam" id="PF07681">
    <property type="entry name" value="DoxX"/>
    <property type="match status" value="1"/>
</dbReference>
<evidence type="ECO:0000256" key="5">
    <source>
        <dbReference type="ARBA" id="ARBA00022989"/>
    </source>
</evidence>
<dbReference type="AlphaFoldDB" id="A0A290YYQ1"/>
<keyword evidence="6 7" id="KW-0472">Membrane</keyword>